<sequence>MDVETYCSFLLGWIMARFGTMIFANHCIARLIPTITVEKIAALLSAHLKGLLVSHELAKLSLLNELYYDTKEGRGN</sequence>
<evidence type="ECO:0000313" key="1">
    <source>
        <dbReference type="Proteomes" id="UP000887565"/>
    </source>
</evidence>
<evidence type="ECO:0000313" key="2">
    <source>
        <dbReference type="WBParaSite" id="nRc.2.0.1.t21266-RA"/>
    </source>
</evidence>
<proteinExistence type="predicted"/>
<reference evidence="2" key="1">
    <citation type="submission" date="2022-11" db="UniProtKB">
        <authorList>
            <consortium name="WormBaseParasite"/>
        </authorList>
    </citation>
    <scope>IDENTIFICATION</scope>
</reference>
<keyword evidence="1" id="KW-1185">Reference proteome</keyword>
<accession>A0A915J4B9</accession>
<dbReference type="Proteomes" id="UP000887565">
    <property type="component" value="Unplaced"/>
</dbReference>
<protein>
    <submittedName>
        <fullName evidence="2">Uncharacterized protein</fullName>
    </submittedName>
</protein>
<organism evidence="1 2">
    <name type="scientific">Romanomermis culicivorax</name>
    <name type="common">Nematode worm</name>
    <dbReference type="NCBI Taxonomy" id="13658"/>
    <lineage>
        <taxon>Eukaryota</taxon>
        <taxon>Metazoa</taxon>
        <taxon>Ecdysozoa</taxon>
        <taxon>Nematoda</taxon>
        <taxon>Enoplea</taxon>
        <taxon>Dorylaimia</taxon>
        <taxon>Mermithida</taxon>
        <taxon>Mermithoidea</taxon>
        <taxon>Mermithidae</taxon>
        <taxon>Romanomermis</taxon>
    </lineage>
</organism>
<dbReference type="WBParaSite" id="nRc.2.0.1.t21266-RA">
    <property type="protein sequence ID" value="nRc.2.0.1.t21266-RA"/>
    <property type="gene ID" value="nRc.2.0.1.g21266"/>
</dbReference>
<name>A0A915J4B9_ROMCU</name>
<dbReference type="AlphaFoldDB" id="A0A915J4B9"/>